<feature type="signal peptide" evidence="2">
    <location>
        <begin position="1"/>
        <end position="20"/>
    </location>
</feature>
<dbReference type="KEGG" id="cgle:NCTC11432_03388"/>
<accession>A0A3S4M284</accession>
<dbReference type="GeneID" id="93019549"/>
<proteinExistence type="predicted"/>
<evidence type="ECO:0008006" key="5">
    <source>
        <dbReference type="Google" id="ProtNLM"/>
    </source>
</evidence>
<keyword evidence="2" id="KW-0732">Signal</keyword>
<dbReference type="OrthoDB" id="658938at2"/>
<feature type="chain" id="PRO_5018606551" description="Cell wall anchor protein" evidence="2">
    <location>
        <begin position="21"/>
        <end position="280"/>
    </location>
</feature>
<protein>
    <recommendedName>
        <fullName evidence="5">Cell wall anchor protein</fullName>
    </recommendedName>
</protein>
<organism evidence="3 4">
    <name type="scientific">Chryseobacterium gleum</name>
    <name type="common">Flavobacterium gleum</name>
    <dbReference type="NCBI Taxonomy" id="250"/>
    <lineage>
        <taxon>Bacteria</taxon>
        <taxon>Pseudomonadati</taxon>
        <taxon>Bacteroidota</taxon>
        <taxon>Flavobacteriia</taxon>
        <taxon>Flavobacteriales</taxon>
        <taxon>Weeksellaceae</taxon>
        <taxon>Chryseobacterium group</taxon>
        <taxon>Chryseobacterium</taxon>
    </lineage>
</organism>
<dbReference type="Proteomes" id="UP000279227">
    <property type="component" value="Chromosome"/>
</dbReference>
<evidence type="ECO:0000313" key="3">
    <source>
        <dbReference type="EMBL" id="VEE09803.1"/>
    </source>
</evidence>
<gene>
    <name evidence="3" type="ORF">NCTC11432_03388</name>
</gene>
<evidence type="ECO:0000256" key="2">
    <source>
        <dbReference type="SAM" id="SignalP"/>
    </source>
</evidence>
<name>A0A3S4M284_CHRGE</name>
<dbReference type="RefSeq" id="WP_002982179.1">
    <property type="nucleotide sequence ID" value="NZ_CP068486.1"/>
</dbReference>
<sequence length="280" mass="31094">MKKILLIAFASFSCFSFSQSWNTSGNSGTTPPNNFIGNIDDKDLVFRTNNTERMRMFGGPYVNGISLGNLAAAGTPYGSRFEIASVLCNGCQSPWAVPSDIVMRNLGSRNMEFHMPNNNVVDPNSDTSTPNSSGITKIKFTDSVHKSSLVIFNTGKVTVGTDQYDSDPNFIFYVRKGLKAEQIKVEVASAGGWADYVFRKDYKLRSLEEVEEHIAEKGHLPNIPSATEVEKNGINLGEMDAKLLEKIEELTLYVIQLNREVKELKQQNHVLSQKVQQTAK</sequence>
<evidence type="ECO:0000313" key="4">
    <source>
        <dbReference type="Proteomes" id="UP000279227"/>
    </source>
</evidence>
<dbReference type="EMBL" id="LR134289">
    <property type="protein sequence ID" value="VEE09803.1"/>
    <property type="molecule type" value="Genomic_DNA"/>
</dbReference>
<dbReference type="AlphaFoldDB" id="A0A3S4M284"/>
<reference evidence="3 4" key="1">
    <citation type="submission" date="2018-12" db="EMBL/GenBank/DDBJ databases">
        <authorList>
            <consortium name="Pathogen Informatics"/>
        </authorList>
    </citation>
    <scope>NUCLEOTIDE SEQUENCE [LARGE SCALE GENOMIC DNA]</scope>
    <source>
        <strain evidence="3 4">NCTC11432</strain>
    </source>
</reference>
<keyword evidence="1" id="KW-0175">Coiled coil</keyword>
<feature type="coiled-coil region" evidence="1">
    <location>
        <begin position="247"/>
        <end position="274"/>
    </location>
</feature>
<evidence type="ECO:0000256" key="1">
    <source>
        <dbReference type="SAM" id="Coils"/>
    </source>
</evidence>
<dbReference type="STRING" id="525257.HMPREF0204_10344"/>